<sequence length="11" mass="1392">MFLTGMFLYRL</sequence>
<proteinExistence type="predicted"/>
<protein>
    <submittedName>
        <fullName evidence="1">Uncharacterized protein</fullName>
    </submittedName>
</protein>
<dbReference type="EMBL" id="GBXM01027808">
    <property type="protein sequence ID" value="JAH80769.1"/>
    <property type="molecule type" value="Transcribed_RNA"/>
</dbReference>
<evidence type="ECO:0000313" key="1">
    <source>
        <dbReference type="EMBL" id="JAH80769.1"/>
    </source>
</evidence>
<name>A0A0E9VRP8_ANGAN</name>
<reference evidence="1" key="2">
    <citation type="journal article" date="2015" name="Fish Shellfish Immunol.">
        <title>Early steps in the European eel (Anguilla anguilla)-Vibrio vulnificus interaction in the gills: Role of the RtxA13 toxin.</title>
        <authorList>
            <person name="Callol A."/>
            <person name="Pajuelo D."/>
            <person name="Ebbesson L."/>
            <person name="Teles M."/>
            <person name="MacKenzie S."/>
            <person name="Amaro C."/>
        </authorList>
    </citation>
    <scope>NUCLEOTIDE SEQUENCE</scope>
</reference>
<reference evidence="1" key="1">
    <citation type="submission" date="2014-11" db="EMBL/GenBank/DDBJ databases">
        <authorList>
            <person name="Amaro Gonzalez C."/>
        </authorList>
    </citation>
    <scope>NUCLEOTIDE SEQUENCE</scope>
</reference>
<organism evidence="1">
    <name type="scientific">Anguilla anguilla</name>
    <name type="common">European freshwater eel</name>
    <name type="synonym">Muraena anguilla</name>
    <dbReference type="NCBI Taxonomy" id="7936"/>
    <lineage>
        <taxon>Eukaryota</taxon>
        <taxon>Metazoa</taxon>
        <taxon>Chordata</taxon>
        <taxon>Craniata</taxon>
        <taxon>Vertebrata</taxon>
        <taxon>Euteleostomi</taxon>
        <taxon>Actinopterygii</taxon>
        <taxon>Neopterygii</taxon>
        <taxon>Teleostei</taxon>
        <taxon>Anguilliformes</taxon>
        <taxon>Anguillidae</taxon>
        <taxon>Anguilla</taxon>
    </lineage>
</organism>
<accession>A0A0E9VRP8</accession>